<reference evidence="2 3" key="1">
    <citation type="journal article" date="2024" name="Ann. Entomol. Soc. Am.">
        <title>Genomic analyses of the southern and eastern yellowjacket wasps (Hymenoptera: Vespidae) reveal evolutionary signatures of social life.</title>
        <authorList>
            <person name="Catto M.A."/>
            <person name="Caine P.B."/>
            <person name="Orr S.E."/>
            <person name="Hunt B.G."/>
            <person name="Goodisman M.A.D."/>
        </authorList>
    </citation>
    <scope>NUCLEOTIDE SEQUENCE [LARGE SCALE GENOMIC DNA]</scope>
    <source>
        <strain evidence="2">232</strain>
        <tissue evidence="2">Head and thorax</tissue>
    </source>
</reference>
<keyword evidence="1" id="KW-0812">Transmembrane</keyword>
<organism evidence="2 3">
    <name type="scientific">Vespula maculifrons</name>
    <name type="common">Eastern yellow jacket</name>
    <name type="synonym">Wasp</name>
    <dbReference type="NCBI Taxonomy" id="7453"/>
    <lineage>
        <taxon>Eukaryota</taxon>
        <taxon>Metazoa</taxon>
        <taxon>Ecdysozoa</taxon>
        <taxon>Arthropoda</taxon>
        <taxon>Hexapoda</taxon>
        <taxon>Insecta</taxon>
        <taxon>Pterygota</taxon>
        <taxon>Neoptera</taxon>
        <taxon>Endopterygota</taxon>
        <taxon>Hymenoptera</taxon>
        <taxon>Apocrita</taxon>
        <taxon>Aculeata</taxon>
        <taxon>Vespoidea</taxon>
        <taxon>Vespidae</taxon>
        <taxon>Vespinae</taxon>
        <taxon>Vespula</taxon>
    </lineage>
</organism>
<feature type="transmembrane region" description="Helical" evidence="1">
    <location>
        <begin position="6"/>
        <end position="24"/>
    </location>
</feature>
<dbReference type="EMBL" id="JAYRBN010000013">
    <property type="protein sequence ID" value="KAL2750390.1"/>
    <property type="molecule type" value="Genomic_DNA"/>
</dbReference>
<sequence>MQNKNPVIILVILNFLYYVPNQLMSKNIVHYSAKYLNFNYLLGLMKEKQMKELFPYYQHKPAVRRTHEHRTAYSIPTLD</sequence>
<keyword evidence="3" id="KW-1185">Reference proteome</keyword>
<comment type="caution">
    <text evidence="2">The sequence shown here is derived from an EMBL/GenBank/DDBJ whole genome shotgun (WGS) entry which is preliminary data.</text>
</comment>
<proteinExistence type="predicted"/>
<keyword evidence="1" id="KW-0472">Membrane</keyword>
<gene>
    <name evidence="2" type="ORF">V1477_001375</name>
</gene>
<name>A0ABD2CZ45_VESMC</name>
<evidence type="ECO:0000313" key="2">
    <source>
        <dbReference type="EMBL" id="KAL2750390.1"/>
    </source>
</evidence>
<protein>
    <submittedName>
        <fullName evidence="2">Uncharacterized protein</fullName>
    </submittedName>
</protein>
<dbReference type="Proteomes" id="UP001607303">
    <property type="component" value="Unassembled WGS sequence"/>
</dbReference>
<evidence type="ECO:0000256" key="1">
    <source>
        <dbReference type="SAM" id="Phobius"/>
    </source>
</evidence>
<keyword evidence="1" id="KW-1133">Transmembrane helix</keyword>
<dbReference type="AlphaFoldDB" id="A0ABD2CZ45"/>
<evidence type="ECO:0000313" key="3">
    <source>
        <dbReference type="Proteomes" id="UP001607303"/>
    </source>
</evidence>
<accession>A0ABD2CZ45</accession>